<keyword evidence="7 12" id="KW-0863">Zinc-finger</keyword>
<evidence type="ECO:0000256" key="5">
    <source>
        <dbReference type="ARBA" id="ARBA00022723"/>
    </source>
</evidence>
<feature type="coiled-coil region" evidence="14">
    <location>
        <begin position="249"/>
        <end position="400"/>
    </location>
</feature>
<dbReference type="EMBL" id="JAACNH010000006">
    <property type="protein sequence ID" value="KAG8440014.1"/>
    <property type="molecule type" value="Genomic_DNA"/>
</dbReference>
<feature type="coiled-coil region" evidence="14">
    <location>
        <begin position="184"/>
        <end position="218"/>
    </location>
</feature>
<keyword evidence="8 13" id="KW-0862">Zinc</keyword>
<evidence type="ECO:0000256" key="12">
    <source>
        <dbReference type="PROSITE-ProRule" id="PRU01142"/>
    </source>
</evidence>
<dbReference type="Gene3D" id="1.20.5.390">
    <property type="entry name" value="L1 transposable element, trimerization domain"/>
    <property type="match status" value="2"/>
</dbReference>
<reference evidence="16" key="1">
    <citation type="thesis" date="2020" institute="ProQuest LLC" country="789 East Eisenhower Parkway, Ann Arbor, MI, USA">
        <title>Comparative Genomics and Chromosome Evolution.</title>
        <authorList>
            <person name="Mudd A.B."/>
        </authorList>
    </citation>
    <scope>NUCLEOTIDE SEQUENCE</scope>
    <source>
        <strain evidence="16">Female2</strain>
        <tissue evidence="16">Blood</tissue>
    </source>
</reference>
<dbReference type="OrthoDB" id="6343844at2759"/>
<dbReference type="Pfam" id="PF16516">
    <property type="entry name" value="CC2-LZ"/>
    <property type="match status" value="1"/>
</dbReference>
<evidence type="ECO:0000256" key="14">
    <source>
        <dbReference type="SAM" id="Coils"/>
    </source>
</evidence>
<dbReference type="PANTHER" id="PTHR31553">
    <property type="entry name" value="NF-KAPPA-B ESSENTIAL MODULATOR"/>
    <property type="match status" value="1"/>
</dbReference>
<dbReference type="Pfam" id="PF18414">
    <property type="entry name" value="zf_C2H2_10"/>
    <property type="match status" value="1"/>
</dbReference>
<dbReference type="Gene3D" id="1.20.5.990">
    <property type="entry name" value="Nemo cc2-lz domain - 1d5 darpin complex"/>
    <property type="match status" value="1"/>
</dbReference>
<dbReference type="Pfam" id="PF11577">
    <property type="entry name" value="NEMO"/>
    <property type="match status" value="1"/>
</dbReference>
<comment type="caution">
    <text evidence="16">The sequence shown here is derived from an EMBL/GenBank/DDBJ whole genome shotgun (WGS) entry which is preliminary data.</text>
</comment>
<keyword evidence="10 14" id="KW-0175">Coiled coil</keyword>
<dbReference type="GO" id="GO:0048471">
    <property type="term" value="C:perinuclear region of cytoplasm"/>
    <property type="evidence" value="ECO:0007669"/>
    <property type="project" value="UniProtKB-SubCell"/>
</dbReference>
<keyword evidence="6 13" id="KW-0967">Endosome</keyword>
<evidence type="ECO:0000256" key="13">
    <source>
        <dbReference type="RuleBase" id="RU367122"/>
    </source>
</evidence>
<dbReference type="GO" id="GO:0034067">
    <property type="term" value="P:protein localization to Golgi apparatus"/>
    <property type="evidence" value="ECO:0007669"/>
    <property type="project" value="TreeGrafter"/>
</dbReference>
<dbReference type="PROSITE" id="PS51801">
    <property type="entry name" value="ZF_CCHC_NOA"/>
    <property type="match status" value="1"/>
</dbReference>
<evidence type="ECO:0000256" key="8">
    <source>
        <dbReference type="ARBA" id="ARBA00022833"/>
    </source>
</evidence>
<feature type="domain" description="CCHC NOA-type" evidence="15">
    <location>
        <begin position="483"/>
        <end position="513"/>
    </location>
</feature>
<accession>A0A8T2J978</accession>
<evidence type="ECO:0000256" key="3">
    <source>
        <dbReference type="ARBA" id="ARBA00018548"/>
    </source>
</evidence>
<dbReference type="InterPro" id="IPR032419">
    <property type="entry name" value="CC2-LZ_dom"/>
</dbReference>
<sequence>MSMTDEMLKHPSVSKMTNGHQEVSYDSLSLKNDAEMLEQIKQLLHENNNLKETMKQMNQGMKERLEELLKRHNQRLVDLNSENELLRKELHSLKVKAAEPFQETFTFSATDAAGEAIKQMKTQLTRLQTEKADLLGIISELQLKLGSFSSDDSFVEIRISVSLTISRTNSLKEENGIEQEEMAISRLLHSLREETQKVEKLKTELLSANERVAYLEKQTSDLCEKEIQTENETVQNRESQCELIISGEVDLLKQKVKSLNKELQEASVKLNGAEHLKIKLQDKLKENQVSLDEKQSLAYAVKKLELHVESLQSAIKMEQNKTEVEKEQLTSLQAAYEKLNLEYQELRRNECEKVSKEEFKELLQKLDACEKALAKKQFEIDEMKETVTKHKEDMETIELLRAQIDLFCSDFHAERSARENIHQEKEELAAHLAFMMQENEKLKEEITGRQSIEQLQKRHGSTMSGDGSESPCLVPRGMESIYQQDLPVHTCPKCNLNVPDIDTLQIHVMDCIT</sequence>
<dbReference type="GO" id="GO:0005776">
    <property type="term" value="C:autophagosome"/>
    <property type="evidence" value="ECO:0007669"/>
    <property type="project" value="UniProtKB-SubCell"/>
</dbReference>
<evidence type="ECO:0000256" key="1">
    <source>
        <dbReference type="ARBA" id="ARBA00004419"/>
    </source>
</evidence>
<dbReference type="GO" id="GO:0055037">
    <property type="term" value="C:recycling endosome"/>
    <property type="evidence" value="ECO:0007669"/>
    <property type="project" value="UniProtKB-SubCell"/>
</dbReference>
<dbReference type="GO" id="GO:0005634">
    <property type="term" value="C:nucleus"/>
    <property type="evidence" value="ECO:0007669"/>
    <property type="project" value="TreeGrafter"/>
</dbReference>
<organism evidence="16 17">
    <name type="scientific">Hymenochirus boettgeri</name>
    <name type="common">Congo dwarf clawed frog</name>
    <dbReference type="NCBI Taxonomy" id="247094"/>
    <lineage>
        <taxon>Eukaryota</taxon>
        <taxon>Metazoa</taxon>
        <taxon>Chordata</taxon>
        <taxon>Craniata</taxon>
        <taxon>Vertebrata</taxon>
        <taxon>Euteleostomi</taxon>
        <taxon>Amphibia</taxon>
        <taxon>Batrachia</taxon>
        <taxon>Anura</taxon>
        <taxon>Pipoidea</taxon>
        <taxon>Pipidae</taxon>
        <taxon>Pipinae</taxon>
        <taxon>Hymenochirus</taxon>
    </lineage>
</organism>
<name>A0A8T2J978_9PIPI</name>
<dbReference type="GO" id="GO:0070530">
    <property type="term" value="F:K63-linked polyubiquitin modification-dependent protein binding"/>
    <property type="evidence" value="ECO:0007669"/>
    <property type="project" value="InterPro"/>
</dbReference>
<dbReference type="GO" id="GO:0008270">
    <property type="term" value="F:zinc ion binding"/>
    <property type="evidence" value="ECO:0007669"/>
    <property type="project" value="UniProtKB-KW"/>
</dbReference>
<evidence type="ECO:0000256" key="10">
    <source>
        <dbReference type="ARBA" id="ARBA00023054"/>
    </source>
</evidence>
<dbReference type="CDD" id="cd09803">
    <property type="entry name" value="UBAN"/>
    <property type="match status" value="1"/>
</dbReference>
<dbReference type="InterPro" id="IPR051301">
    <property type="entry name" value="Optineurin/NFkB_EssMod"/>
</dbReference>
<comment type="subcellular location">
    <subcellularLocation>
        <location evidence="13">Cytoplasm</location>
        <location evidence="13">Perinuclear region</location>
    </subcellularLocation>
    <subcellularLocation>
        <location evidence="13">Golgi apparatus</location>
    </subcellularLocation>
    <subcellularLocation>
        <location evidence="2 13">Golgi apparatus</location>
        <location evidence="2 13">trans-Golgi network</location>
    </subcellularLocation>
    <subcellularLocation>
        <location evidence="1 13">Cytoplasmic vesicle</location>
        <location evidence="1 13">Autophagosome</location>
    </subcellularLocation>
    <subcellularLocation>
        <location evidence="13">Cytoplasmic vesicle</location>
    </subcellularLocation>
    <subcellularLocation>
        <location evidence="13">Recycling endosome</location>
    </subcellularLocation>
</comment>
<dbReference type="Proteomes" id="UP000812440">
    <property type="component" value="Chromosome 3"/>
</dbReference>
<evidence type="ECO:0000256" key="4">
    <source>
        <dbReference type="ARBA" id="ARBA00022490"/>
    </source>
</evidence>
<evidence type="ECO:0000256" key="2">
    <source>
        <dbReference type="ARBA" id="ARBA00004601"/>
    </source>
</evidence>
<comment type="function">
    <text evidence="13">May act by regulating membrane trafficking and cellular morphogenesis.</text>
</comment>
<gene>
    <name evidence="16" type="ORF">GDO86_005981</name>
</gene>
<evidence type="ECO:0000259" key="15">
    <source>
        <dbReference type="PROSITE" id="PS51801"/>
    </source>
</evidence>
<evidence type="ECO:0000256" key="7">
    <source>
        <dbReference type="ARBA" id="ARBA00022771"/>
    </source>
</evidence>
<keyword evidence="11 13" id="KW-0968">Cytoplasmic vesicle</keyword>
<dbReference type="GO" id="GO:0090161">
    <property type="term" value="P:Golgi ribbon formation"/>
    <property type="evidence" value="ECO:0007669"/>
    <property type="project" value="TreeGrafter"/>
</dbReference>
<evidence type="ECO:0000256" key="11">
    <source>
        <dbReference type="ARBA" id="ARBA00023329"/>
    </source>
</evidence>
<feature type="coiled-coil region" evidence="14">
    <location>
        <begin position="33"/>
        <end position="96"/>
    </location>
</feature>
<dbReference type="AlphaFoldDB" id="A0A8T2J978"/>
<protein>
    <recommendedName>
        <fullName evidence="3 13">Optineurin</fullName>
    </recommendedName>
</protein>
<keyword evidence="4 13" id="KW-0963">Cytoplasm</keyword>
<keyword evidence="5 13" id="KW-0479">Metal-binding</keyword>
<evidence type="ECO:0000313" key="16">
    <source>
        <dbReference type="EMBL" id="KAG8440014.1"/>
    </source>
</evidence>
<proteinExistence type="predicted"/>
<keyword evidence="9 13" id="KW-0333">Golgi apparatus</keyword>
<dbReference type="InterPro" id="IPR021063">
    <property type="entry name" value="NEMO_N"/>
</dbReference>
<keyword evidence="17" id="KW-1185">Reference proteome</keyword>
<dbReference type="InterPro" id="IPR034735">
    <property type="entry name" value="NEMO_ZF"/>
</dbReference>
<dbReference type="GO" id="GO:0043122">
    <property type="term" value="P:regulation of canonical NF-kappaB signal transduction"/>
    <property type="evidence" value="ECO:0007669"/>
    <property type="project" value="TreeGrafter"/>
</dbReference>
<dbReference type="PANTHER" id="PTHR31553:SF2">
    <property type="entry name" value="OPTINEURIN"/>
    <property type="match status" value="1"/>
</dbReference>
<evidence type="ECO:0000256" key="9">
    <source>
        <dbReference type="ARBA" id="ARBA00023034"/>
    </source>
</evidence>
<evidence type="ECO:0000256" key="6">
    <source>
        <dbReference type="ARBA" id="ARBA00022753"/>
    </source>
</evidence>
<evidence type="ECO:0000313" key="17">
    <source>
        <dbReference type="Proteomes" id="UP000812440"/>
    </source>
</evidence>
<dbReference type="GO" id="GO:0005794">
    <property type="term" value="C:Golgi apparatus"/>
    <property type="evidence" value="ECO:0007669"/>
    <property type="project" value="UniProtKB-SubCell"/>
</dbReference>